<reference evidence="10 11" key="1">
    <citation type="submission" date="2018-08" db="EMBL/GenBank/DDBJ databases">
        <title>Henriciella mobilis sp. nov., isolated from seawater.</title>
        <authorList>
            <person name="Cheng H."/>
            <person name="Wu Y.-H."/>
            <person name="Xu X.-W."/>
            <person name="Guo L.-L."/>
        </authorList>
    </citation>
    <scope>NUCLEOTIDE SEQUENCE [LARGE SCALE GENOMIC DNA]</scope>
    <source>
        <strain evidence="10 11">CCUG66934</strain>
    </source>
</reference>
<comment type="caution">
    <text evidence="10">The sequence shown here is derived from an EMBL/GenBank/DDBJ whole genome shotgun (WGS) entry which is preliminary data.</text>
</comment>
<keyword evidence="3 6" id="KW-0285">Flavoprotein</keyword>
<dbReference type="Pfam" id="PF02771">
    <property type="entry name" value="Acyl-CoA_dh_N"/>
    <property type="match status" value="1"/>
</dbReference>
<dbReference type="InterPro" id="IPR046373">
    <property type="entry name" value="Acyl-CoA_Oxase/DH_mid-dom_sf"/>
</dbReference>
<evidence type="ECO:0000256" key="4">
    <source>
        <dbReference type="ARBA" id="ARBA00022827"/>
    </source>
</evidence>
<keyword evidence="4 6" id="KW-0274">FAD</keyword>
<dbReference type="Gene3D" id="1.10.540.10">
    <property type="entry name" value="Acyl-CoA dehydrogenase/oxidase, N-terminal domain"/>
    <property type="match status" value="1"/>
</dbReference>
<dbReference type="AlphaFoldDB" id="A0A399QY52"/>
<evidence type="ECO:0000259" key="9">
    <source>
        <dbReference type="Pfam" id="PF02771"/>
    </source>
</evidence>
<name>A0A399QY52_9PROT</name>
<dbReference type="SUPFAM" id="SSF47203">
    <property type="entry name" value="Acyl-CoA dehydrogenase C-terminal domain-like"/>
    <property type="match status" value="1"/>
</dbReference>
<feature type="domain" description="Acyl-CoA dehydrogenase/oxidase C-terminal" evidence="7">
    <location>
        <begin position="227"/>
        <end position="373"/>
    </location>
</feature>
<dbReference type="InterPro" id="IPR006091">
    <property type="entry name" value="Acyl-CoA_Oxase/DH_mid-dom"/>
</dbReference>
<dbReference type="Pfam" id="PF02770">
    <property type="entry name" value="Acyl-CoA_dh_M"/>
    <property type="match status" value="1"/>
</dbReference>
<dbReference type="RefSeq" id="WP_119378620.1">
    <property type="nucleotide sequence ID" value="NZ_QWGB01000005.1"/>
</dbReference>
<protein>
    <submittedName>
        <fullName evidence="10">Acyl-CoA dehydrogenase</fullName>
    </submittedName>
</protein>
<organism evidence="10 11">
    <name type="scientific">Henriciella barbarensis</name>
    <dbReference type="NCBI Taxonomy" id="86342"/>
    <lineage>
        <taxon>Bacteria</taxon>
        <taxon>Pseudomonadati</taxon>
        <taxon>Pseudomonadota</taxon>
        <taxon>Alphaproteobacteria</taxon>
        <taxon>Hyphomonadales</taxon>
        <taxon>Hyphomonadaceae</taxon>
        <taxon>Henriciella</taxon>
    </lineage>
</organism>
<dbReference type="PANTHER" id="PTHR43884:SF20">
    <property type="entry name" value="ACYL-COA DEHYDROGENASE FADE28"/>
    <property type="match status" value="1"/>
</dbReference>
<comment type="cofactor">
    <cofactor evidence="1 6">
        <name>FAD</name>
        <dbReference type="ChEBI" id="CHEBI:57692"/>
    </cofactor>
</comment>
<evidence type="ECO:0000256" key="6">
    <source>
        <dbReference type="RuleBase" id="RU362125"/>
    </source>
</evidence>
<dbReference type="Gene3D" id="2.40.110.10">
    <property type="entry name" value="Butyryl-CoA Dehydrogenase, subunit A, domain 2"/>
    <property type="match status" value="1"/>
</dbReference>
<dbReference type="Proteomes" id="UP000265431">
    <property type="component" value="Unassembled WGS sequence"/>
</dbReference>
<dbReference type="OrthoDB" id="7328575at2"/>
<dbReference type="GO" id="GO:0050660">
    <property type="term" value="F:flavin adenine dinucleotide binding"/>
    <property type="evidence" value="ECO:0007669"/>
    <property type="project" value="InterPro"/>
</dbReference>
<evidence type="ECO:0000256" key="3">
    <source>
        <dbReference type="ARBA" id="ARBA00022630"/>
    </source>
</evidence>
<dbReference type="InterPro" id="IPR009075">
    <property type="entry name" value="AcylCo_DH/oxidase_C"/>
</dbReference>
<dbReference type="Pfam" id="PF00441">
    <property type="entry name" value="Acyl-CoA_dh_1"/>
    <property type="match status" value="1"/>
</dbReference>
<proteinExistence type="inferred from homology"/>
<dbReference type="GO" id="GO:0003995">
    <property type="term" value="F:acyl-CoA dehydrogenase activity"/>
    <property type="evidence" value="ECO:0007669"/>
    <property type="project" value="TreeGrafter"/>
</dbReference>
<accession>A0A399QY52</accession>
<keyword evidence="11" id="KW-1185">Reference proteome</keyword>
<evidence type="ECO:0000256" key="5">
    <source>
        <dbReference type="ARBA" id="ARBA00023002"/>
    </source>
</evidence>
<dbReference type="Gene3D" id="1.20.140.10">
    <property type="entry name" value="Butyryl-CoA Dehydrogenase, subunit A, domain 3"/>
    <property type="match status" value="1"/>
</dbReference>
<evidence type="ECO:0000256" key="2">
    <source>
        <dbReference type="ARBA" id="ARBA00009347"/>
    </source>
</evidence>
<dbReference type="InterPro" id="IPR036250">
    <property type="entry name" value="AcylCo_DH-like_C"/>
</dbReference>
<evidence type="ECO:0000256" key="1">
    <source>
        <dbReference type="ARBA" id="ARBA00001974"/>
    </source>
</evidence>
<evidence type="ECO:0000259" key="8">
    <source>
        <dbReference type="Pfam" id="PF02770"/>
    </source>
</evidence>
<dbReference type="PANTHER" id="PTHR43884">
    <property type="entry name" value="ACYL-COA DEHYDROGENASE"/>
    <property type="match status" value="1"/>
</dbReference>
<sequence length="378" mass="40744">MTFVLTEDQEMLRDTAVNFTRDELPVKHLRALRDAGKNGVDPEARQKLAELGFFGVLIPEEYDGVEMSMTAFGQVMEAQGRTLASTPLLQTACIGASAILLGGTEAQKKEWLPKIAAGEVTTALALDETSHHNPAGVATEAERDGQGYTLNGAKKYVQDGHHADVFIVVARTFGEAGDSHGLTLFLVPRDAKGLTVQALNTVDSHGAAHLTLDGVHVDDSHVLGAADKGMDVLEPVLDRGRIALAAEMLGSSLAAFEMTHEYMQTRKQFGQLIGSFQALQHRAAKMFTELELTTSCITAALSAVDSQRNDIAELASLAKARASETVHLVSNETVQLHGGIGMTDDHDSGFYMKRARVQEALLGSASFHRDRYAKLNGY</sequence>
<dbReference type="EMBL" id="QWGB01000005">
    <property type="protein sequence ID" value="RIJ23431.1"/>
    <property type="molecule type" value="Genomic_DNA"/>
</dbReference>
<dbReference type="InterPro" id="IPR013786">
    <property type="entry name" value="AcylCoA_DH/ox_N"/>
</dbReference>
<dbReference type="InterPro" id="IPR037069">
    <property type="entry name" value="AcylCoA_DH/ox_N_sf"/>
</dbReference>
<evidence type="ECO:0000313" key="11">
    <source>
        <dbReference type="Proteomes" id="UP000265431"/>
    </source>
</evidence>
<dbReference type="InterPro" id="IPR009100">
    <property type="entry name" value="AcylCoA_DH/oxidase_NM_dom_sf"/>
</dbReference>
<evidence type="ECO:0000313" key="10">
    <source>
        <dbReference type="EMBL" id="RIJ23431.1"/>
    </source>
</evidence>
<keyword evidence="5 6" id="KW-0560">Oxidoreductase</keyword>
<feature type="domain" description="Acyl-CoA oxidase/dehydrogenase middle" evidence="8">
    <location>
        <begin position="133"/>
        <end position="214"/>
    </location>
</feature>
<dbReference type="SUPFAM" id="SSF56645">
    <property type="entry name" value="Acyl-CoA dehydrogenase NM domain-like"/>
    <property type="match status" value="1"/>
</dbReference>
<evidence type="ECO:0000259" key="7">
    <source>
        <dbReference type="Pfam" id="PF00441"/>
    </source>
</evidence>
<gene>
    <name evidence="10" type="ORF">D1224_03975</name>
</gene>
<feature type="domain" description="Acyl-CoA dehydrogenase/oxidase N-terminal" evidence="9">
    <location>
        <begin position="6"/>
        <end position="119"/>
    </location>
</feature>
<dbReference type="CDD" id="cd00567">
    <property type="entry name" value="ACAD"/>
    <property type="match status" value="1"/>
</dbReference>
<comment type="similarity">
    <text evidence="2 6">Belongs to the acyl-CoA dehydrogenase family.</text>
</comment>